<dbReference type="PANTHER" id="PTHR42878:SF7">
    <property type="entry name" value="SENSOR HISTIDINE KINASE GLRK"/>
    <property type="match status" value="1"/>
</dbReference>
<evidence type="ECO:0000256" key="2">
    <source>
        <dbReference type="ARBA" id="ARBA00004141"/>
    </source>
</evidence>
<keyword evidence="7" id="KW-0547">Nucleotide-binding</keyword>
<dbReference type="SUPFAM" id="SSF55785">
    <property type="entry name" value="PYP-like sensor domain (PAS domain)"/>
    <property type="match status" value="2"/>
</dbReference>
<keyword evidence="4" id="KW-0597">Phosphoprotein</keyword>
<dbReference type="PANTHER" id="PTHR42878">
    <property type="entry name" value="TWO-COMPONENT HISTIDINE KINASE"/>
    <property type="match status" value="1"/>
</dbReference>
<keyword evidence="9" id="KW-0067">ATP-binding</keyword>
<feature type="domain" description="Histidine kinase" evidence="13">
    <location>
        <begin position="277"/>
        <end position="489"/>
    </location>
</feature>
<keyword evidence="6" id="KW-0812">Transmembrane</keyword>
<dbReference type="CDD" id="cd00082">
    <property type="entry name" value="HisKA"/>
    <property type="match status" value="1"/>
</dbReference>
<dbReference type="InterPro" id="IPR035965">
    <property type="entry name" value="PAS-like_dom_sf"/>
</dbReference>
<gene>
    <name evidence="14" type="ORF">JY651_44500</name>
</gene>
<dbReference type="RefSeq" id="WP_206723703.1">
    <property type="nucleotide sequence ID" value="NZ_CP071090.1"/>
</dbReference>
<keyword evidence="8" id="KW-0418">Kinase</keyword>
<dbReference type="SMART" id="SM00387">
    <property type="entry name" value="HATPase_c"/>
    <property type="match status" value="1"/>
</dbReference>
<dbReference type="InterPro" id="IPR000014">
    <property type="entry name" value="PAS"/>
</dbReference>
<organism evidence="14 15">
    <name type="scientific">Pyxidicoccus parkwayensis</name>
    <dbReference type="NCBI Taxonomy" id="2813578"/>
    <lineage>
        <taxon>Bacteria</taxon>
        <taxon>Pseudomonadati</taxon>
        <taxon>Myxococcota</taxon>
        <taxon>Myxococcia</taxon>
        <taxon>Myxococcales</taxon>
        <taxon>Cystobacterineae</taxon>
        <taxon>Myxococcaceae</taxon>
        <taxon>Pyxidicoccus</taxon>
    </lineage>
</organism>
<dbReference type="NCBIfam" id="TIGR00229">
    <property type="entry name" value="sensory_box"/>
    <property type="match status" value="1"/>
</dbReference>
<dbReference type="InterPro" id="IPR036890">
    <property type="entry name" value="HATPase_C_sf"/>
</dbReference>
<dbReference type="PROSITE" id="PS50109">
    <property type="entry name" value="HIS_KIN"/>
    <property type="match status" value="1"/>
</dbReference>
<dbReference type="Pfam" id="PF02518">
    <property type="entry name" value="HATPase_c"/>
    <property type="match status" value="1"/>
</dbReference>
<dbReference type="SMART" id="SM00388">
    <property type="entry name" value="HisKA"/>
    <property type="match status" value="1"/>
</dbReference>
<keyword evidence="10" id="KW-1133">Transmembrane helix</keyword>
<dbReference type="Gene3D" id="1.10.287.130">
    <property type="match status" value="1"/>
</dbReference>
<name>A0ABX7NXL9_9BACT</name>
<dbReference type="SUPFAM" id="SSF55874">
    <property type="entry name" value="ATPase domain of HSP90 chaperone/DNA topoisomerase II/histidine kinase"/>
    <property type="match status" value="1"/>
</dbReference>
<dbReference type="Gene3D" id="3.30.565.10">
    <property type="entry name" value="Histidine kinase-like ATPase, C-terminal domain"/>
    <property type="match status" value="1"/>
</dbReference>
<protein>
    <recommendedName>
        <fullName evidence="3">histidine kinase</fullName>
        <ecNumber evidence="3">2.7.13.3</ecNumber>
    </recommendedName>
</protein>
<dbReference type="InterPro" id="IPR003594">
    <property type="entry name" value="HATPase_dom"/>
</dbReference>
<dbReference type="Proteomes" id="UP000662747">
    <property type="component" value="Chromosome"/>
</dbReference>
<dbReference type="CDD" id="cd00075">
    <property type="entry name" value="HATPase"/>
    <property type="match status" value="1"/>
</dbReference>
<dbReference type="InterPro" id="IPR005467">
    <property type="entry name" value="His_kinase_dom"/>
</dbReference>
<dbReference type="InterPro" id="IPR036097">
    <property type="entry name" value="HisK_dim/P_sf"/>
</dbReference>
<evidence type="ECO:0000256" key="8">
    <source>
        <dbReference type="ARBA" id="ARBA00022777"/>
    </source>
</evidence>
<evidence type="ECO:0000256" key="11">
    <source>
        <dbReference type="ARBA" id="ARBA00023012"/>
    </source>
</evidence>
<keyword evidence="15" id="KW-1185">Reference proteome</keyword>
<dbReference type="Pfam" id="PF08448">
    <property type="entry name" value="PAS_4"/>
    <property type="match status" value="1"/>
</dbReference>
<keyword evidence="5" id="KW-0808">Transferase</keyword>
<dbReference type="SUPFAM" id="SSF47384">
    <property type="entry name" value="Homodimeric domain of signal transducing histidine kinase"/>
    <property type="match status" value="1"/>
</dbReference>
<keyword evidence="11" id="KW-0902">Two-component regulatory system</keyword>
<dbReference type="Gene3D" id="3.30.450.20">
    <property type="entry name" value="PAS domain"/>
    <property type="match status" value="2"/>
</dbReference>
<evidence type="ECO:0000313" key="15">
    <source>
        <dbReference type="Proteomes" id="UP000662747"/>
    </source>
</evidence>
<dbReference type="InterPro" id="IPR003661">
    <property type="entry name" value="HisK_dim/P_dom"/>
</dbReference>
<proteinExistence type="predicted"/>
<keyword evidence="12" id="KW-0472">Membrane</keyword>
<evidence type="ECO:0000256" key="4">
    <source>
        <dbReference type="ARBA" id="ARBA00022553"/>
    </source>
</evidence>
<dbReference type="InterPro" id="IPR013656">
    <property type="entry name" value="PAS_4"/>
</dbReference>
<dbReference type="PRINTS" id="PR00344">
    <property type="entry name" value="BCTRLSENSOR"/>
</dbReference>
<dbReference type="Pfam" id="PF13426">
    <property type="entry name" value="PAS_9"/>
    <property type="match status" value="1"/>
</dbReference>
<evidence type="ECO:0000259" key="13">
    <source>
        <dbReference type="PROSITE" id="PS50109"/>
    </source>
</evidence>
<evidence type="ECO:0000256" key="6">
    <source>
        <dbReference type="ARBA" id="ARBA00022692"/>
    </source>
</evidence>
<evidence type="ECO:0000256" key="3">
    <source>
        <dbReference type="ARBA" id="ARBA00012438"/>
    </source>
</evidence>
<dbReference type="EMBL" id="CP071090">
    <property type="protein sequence ID" value="QSQ22126.1"/>
    <property type="molecule type" value="Genomic_DNA"/>
</dbReference>
<sequence>MPQSLLHWLPDGASMPAAPEESRPFLGALLNAAGCGVALLDRELRPLWVNAALATLSGQEPRAHVGRPLAELWPQVAPALSPLLARALSGEDVAEAAVSGALAPSSGERHLRVGMSPALHGGVLQGVVLWVRDETERVREEQRVREREAHMRSLADVACDGHFVHDGGTILDANRAAAHLLGLSSPSQMVGRNLAEWVAPEFRQTVLTAMSRGVETPYEVVCVRHDGQRLPLEVLARDVTWEGRRARLAAIWDISSRKAAEERASRTEHFRDQLLGVIGTDLRTPLQSIQLSTGALQRLGGLEESQRRLVGHMAQAARRMERMIHELLDFTRERLAGGLVVRPEPGVMDLVLERVVEERRLAHPGRTIELESEGDLRGRWDTPRLAQLADNLLGSVLQHGPEDAPVLVRLAGAVGGVTLSVQNDGLVVPAEEHAALFEPFRRGRATSPDGLGLGLYIARQIALAHGGRLTVESRAGGGVRFIVWLPREASGS</sequence>
<dbReference type="CDD" id="cd00130">
    <property type="entry name" value="PAS"/>
    <property type="match status" value="1"/>
</dbReference>
<evidence type="ECO:0000256" key="10">
    <source>
        <dbReference type="ARBA" id="ARBA00022989"/>
    </source>
</evidence>
<dbReference type="EC" id="2.7.13.3" evidence="3"/>
<accession>A0ABX7NXL9</accession>
<dbReference type="InterPro" id="IPR050351">
    <property type="entry name" value="BphY/WalK/GraS-like"/>
</dbReference>
<dbReference type="Pfam" id="PF00512">
    <property type="entry name" value="HisKA"/>
    <property type="match status" value="1"/>
</dbReference>
<reference evidence="14 15" key="1">
    <citation type="submission" date="2021-02" db="EMBL/GenBank/DDBJ databases">
        <title>De Novo genome assembly of isolated myxobacteria.</title>
        <authorList>
            <person name="Stevens D.C."/>
        </authorList>
    </citation>
    <scope>NUCLEOTIDE SEQUENCE [LARGE SCALE GENOMIC DNA]</scope>
    <source>
        <strain evidence="15">SCPEA02</strain>
    </source>
</reference>
<comment type="catalytic activity">
    <reaction evidence="1">
        <text>ATP + protein L-histidine = ADP + protein N-phospho-L-histidine.</text>
        <dbReference type="EC" id="2.7.13.3"/>
    </reaction>
</comment>
<evidence type="ECO:0000256" key="7">
    <source>
        <dbReference type="ARBA" id="ARBA00022741"/>
    </source>
</evidence>
<evidence type="ECO:0000256" key="1">
    <source>
        <dbReference type="ARBA" id="ARBA00000085"/>
    </source>
</evidence>
<evidence type="ECO:0000313" key="14">
    <source>
        <dbReference type="EMBL" id="QSQ22126.1"/>
    </source>
</evidence>
<dbReference type="InterPro" id="IPR004358">
    <property type="entry name" value="Sig_transdc_His_kin-like_C"/>
</dbReference>
<dbReference type="SMART" id="SM00091">
    <property type="entry name" value="PAS"/>
    <property type="match status" value="2"/>
</dbReference>
<evidence type="ECO:0000256" key="12">
    <source>
        <dbReference type="ARBA" id="ARBA00023136"/>
    </source>
</evidence>
<evidence type="ECO:0000256" key="5">
    <source>
        <dbReference type="ARBA" id="ARBA00022679"/>
    </source>
</evidence>
<evidence type="ECO:0000256" key="9">
    <source>
        <dbReference type="ARBA" id="ARBA00022840"/>
    </source>
</evidence>
<comment type="subcellular location">
    <subcellularLocation>
        <location evidence="2">Membrane</location>
        <topology evidence="2">Multi-pass membrane protein</topology>
    </subcellularLocation>
</comment>